<feature type="region of interest" description="Disordered" evidence="1">
    <location>
        <begin position="1"/>
        <end position="30"/>
    </location>
</feature>
<proteinExistence type="predicted"/>
<accession>A0A6A5XCR4</accession>
<evidence type="ECO:0000313" key="2">
    <source>
        <dbReference type="EMBL" id="KAF2010709.1"/>
    </source>
</evidence>
<dbReference type="RefSeq" id="XP_033379048.1">
    <property type="nucleotide sequence ID" value="XM_033529088.1"/>
</dbReference>
<dbReference type="GeneID" id="54286485"/>
<gene>
    <name evidence="2" type="ORF">BU24DRAFT_426923</name>
</gene>
<organism evidence="2 3">
    <name type="scientific">Aaosphaeria arxii CBS 175.79</name>
    <dbReference type="NCBI Taxonomy" id="1450172"/>
    <lineage>
        <taxon>Eukaryota</taxon>
        <taxon>Fungi</taxon>
        <taxon>Dikarya</taxon>
        <taxon>Ascomycota</taxon>
        <taxon>Pezizomycotina</taxon>
        <taxon>Dothideomycetes</taxon>
        <taxon>Pleosporomycetidae</taxon>
        <taxon>Pleosporales</taxon>
        <taxon>Pleosporales incertae sedis</taxon>
        <taxon>Aaosphaeria</taxon>
    </lineage>
</organism>
<evidence type="ECO:0000256" key="1">
    <source>
        <dbReference type="SAM" id="MobiDB-lite"/>
    </source>
</evidence>
<evidence type="ECO:0000313" key="3">
    <source>
        <dbReference type="Proteomes" id="UP000799778"/>
    </source>
</evidence>
<keyword evidence="3" id="KW-1185">Reference proteome</keyword>
<feature type="region of interest" description="Disordered" evidence="1">
    <location>
        <begin position="91"/>
        <end position="110"/>
    </location>
</feature>
<dbReference type="Proteomes" id="UP000799778">
    <property type="component" value="Unassembled WGS sequence"/>
</dbReference>
<dbReference type="AlphaFoldDB" id="A0A6A5XCR4"/>
<sequence>MSAHLQPRQWQPPAYEHTTKDISKPSEPSASTNLTFVLIGNRIFATDNPSRTLYHLSSDTLSGKHKVISIEKCIYKIKDVEPPRYEDIESAVSLDDDTKGARSTTSSPVKSEGKLSLLDVGSASPLDHAPRVTYHRTEIYTIKKPWMQTIGDTVVLEGARKQSFKSAYLVSLPTQSSWRVCTSNEVWNPGKLADTVEVWKIEKKSGAWTWKSKNKEILSLENNVVSQTNDNNERNMKVVGKVNECEMDLLVSSWVARIAFEAWKMDQEPMSFSKFRRLISNHGSARAPGIYG</sequence>
<dbReference type="EMBL" id="ML978075">
    <property type="protein sequence ID" value="KAF2010709.1"/>
    <property type="molecule type" value="Genomic_DNA"/>
</dbReference>
<dbReference type="OrthoDB" id="4196148at2759"/>
<reference evidence="2" key="1">
    <citation type="journal article" date="2020" name="Stud. Mycol.">
        <title>101 Dothideomycetes genomes: a test case for predicting lifestyles and emergence of pathogens.</title>
        <authorList>
            <person name="Haridas S."/>
            <person name="Albert R."/>
            <person name="Binder M."/>
            <person name="Bloem J."/>
            <person name="Labutti K."/>
            <person name="Salamov A."/>
            <person name="Andreopoulos B."/>
            <person name="Baker S."/>
            <person name="Barry K."/>
            <person name="Bills G."/>
            <person name="Bluhm B."/>
            <person name="Cannon C."/>
            <person name="Castanera R."/>
            <person name="Culley D."/>
            <person name="Daum C."/>
            <person name="Ezra D."/>
            <person name="Gonzalez J."/>
            <person name="Henrissat B."/>
            <person name="Kuo A."/>
            <person name="Liang C."/>
            <person name="Lipzen A."/>
            <person name="Lutzoni F."/>
            <person name="Magnuson J."/>
            <person name="Mondo S."/>
            <person name="Nolan M."/>
            <person name="Ohm R."/>
            <person name="Pangilinan J."/>
            <person name="Park H.-J."/>
            <person name="Ramirez L."/>
            <person name="Alfaro M."/>
            <person name="Sun H."/>
            <person name="Tritt A."/>
            <person name="Yoshinaga Y."/>
            <person name="Zwiers L.-H."/>
            <person name="Turgeon B."/>
            <person name="Goodwin S."/>
            <person name="Spatafora J."/>
            <person name="Crous P."/>
            <person name="Grigoriev I."/>
        </authorList>
    </citation>
    <scope>NUCLEOTIDE SEQUENCE</scope>
    <source>
        <strain evidence="2">CBS 175.79</strain>
    </source>
</reference>
<protein>
    <submittedName>
        <fullName evidence="2">Uncharacterized protein</fullName>
    </submittedName>
</protein>
<name>A0A6A5XCR4_9PLEO</name>